<evidence type="ECO:0000256" key="1">
    <source>
        <dbReference type="SAM" id="MobiDB-lite"/>
    </source>
</evidence>
<reference evidence="2 3" key="1">
    <citation type="submission" date="2024-01" db="EMBL/GenBank/DDBJ databases">
        <authorList>
            <person name="Alioto T."/>
            <person name="Alioto T."/>
            <person name="Gomez Garrido J."/>
        </authorList>
    </citation>
    <scope>NUCLEOTIDE SEQUENCE [LARGE SCALE GENOMIC DNA]</scope>
</reference>
<evidence type="ECO:0000313" key="3">
    <source>
        <dbReference type="Proteomes" id="UP001314229"/>
    </source>
</evidence>
<proteinExistence type="predicted"/>
<keyword evidence="3" id="KW-1185">Reference proteome</keyword>
<gene>
    <name evidence="2" type="ORF">FSCOSCO3_A004403</name>
</gene>
<evidence type="ECO:0000313" key="2">
    <source>
        <dbReference type="EMBL" id="CAK6953182.1"/>
    </source>
</evidence>
<accession>A0AAV1N1A0</accession>
<dbReference type="AlphaFoldDB" id="A0AAV1N1A0"/>
<feature type="region of interest" description="Disordered" evidence="1">
    <location>
        <begin position="1"/>
        <end position="23"/>
    </location>
</feature>
<dbReference type="Proteomes" id="UP001314229">
    <property type="component" value="Unassembled WGS sequence"/>
</dbReference>
<dbReference type="EMBL" id="CAWUFR010000012">
    <property type="protein sequence ID" value="CAK6953182.1"/>
    <property type="molecule type" value="Genomic_DNA"/>
</dbReference>
<protein>
    <submittedName>
        <fullName evidence="2">Uncharacterized protein</fullName>
    </submittedName>
</protein>
<name>A0AAV1N1A0_SCOSC</name>
<organism evidence="2 3">
    <name type="scientific">Scomber scombrus</name>
    <name type="common">Atlantic mackerel</name>
    <name type="synonym">Scomber vernalis</name>
    <dbReference type="NCBI Taxonomy" id="13677"/>
    <lineage>
        <taxon>Eukaryota</taxon>
        <taxon>Metazoa</taxon>
        <taxon>Chordata</taxon>
        <taxon>Craniata</taxon>
        <taxon>Vertebrata</taxon>
        <taxon>Euteleostomi</taxon>
        <taxon>Actinopterygii</taxon>
        <taxon>Neopterygii</taxon>
        <taxon>Teleostei</taxon>
        <taxon>Neoteleostei</taxon>
        <taxon>Acanthomorphata</taxon>
        <taxon>Pelagiaria</taxon>
        <taxon>Scombriformes</taxon>
        <taxon>Scombridae</taxon>
        <taxon>Scomber</taxon>
    </lineage>
</organism>
<comment type="caution">
    <text evidence="2">The sequence shown here is derived from an EMBL/GenBank/DDBJ whole genome shotgun (WGS) entry which is preliminary data.</text>
</comment>
<sequence length="96" mass="10345">MLPSPGSSGRWIGAPSPTSSPVPAQWHNLDLGAESHVVGLVGLYEGAMRGRMEDAVFQSLMYNPDPLLHRRRSWTSCLCSAEQSEGVQVIACLCSC</sequence>